<dbReference type="Proteomes" id="UP001232725">
    <property type="component" value="Unassembled WGS sequence"/>
</dbReference>
<proteinExistence type="predicted"/>
<reference evidence="2 3" key="1">
    <citation type="submission" date="2023-08" db="EMBL/GenBank/DDBJ databases">
        <title>Arthrobacter horti sp. nov., isolated from forest soil.</title>
        <authorList>
            <person name="Park M."/>
        </authorList>
    </citation>
    <scope>NUCLEOTIDE SEQUENCE [LARGE SCALE GENOMIC DNA]</scope>
    <source>
        <strain evidence="2 3">YJM1</strain>
    </source>
</reference>
<dbReference type="CDD" id="cd06193">
    <property type="entry name" value="siderophore_interacting"/>
    <property type="match status" value="1"/>
</dbReference>
<dbReference type="PROSITE" id="PS51384">
    <property type="entry name" value="FAD_FR"/>
    <property type="match status" value="1"/>
</dbReference>
<dbReference type="SUPFAM" id="SSF63380">
    <property type="entry name" value="Riboflavin synthase domain-like"/>
    <property type="match status" value="1"/>
</dbReference>
<dbReference type="InterPro" id="IPR017938">
    <property type="entry name" value="Riboflavin_synthase-like_b-brl"/>
</dbReference>
<feature type="domain" description="FAD-binding FR-type" evidence="1">
    <location>
        <begin position="11"/>
        <end position="136"/>
    </location>
</feature>
<comment type="caution">
    <text evidence="2">The sequence shown here is derived from an EMBL/GenBank/DDBJ whole genome shotgun (WGS) entry which is preliminary data.</text>
</comment>
<dbReference type="InterPro" id="IPR039374">
    <property type="entry name" value="SIP_fam"/>
</dbReference>
<dbReference type="InterPro" id="IPR039261">
    <property type="entry name" value="FNR_nucleotide-bd"/>
</dbReference>
<dbReference type="Pfam" id="PF04954">
    <property type="entry name" value="SIP"/>
    <property type="match status" value="1"/>
</dbReference>
<dbReference type="Gene3D" id="3.40.50.80">
    <property type="entry name" value="Nucleotide-binding domain of ferredoxin-NADP reductase (FNR) module"/>
    <property type="match status" value="1"/>
</dbReference>
<name>A0ABT9IQZ5_9MICC</name>
<dbReference type="EMBL" id="JAVALS010000007">
    <property type="protein sequence ID" value="MDP5227767.1"/>
    <property type="molecule type" value="Genomic_DNA"/>
</dbReference>
<accession>A0ABT9IQZ5</accession>
<evidence type="ECO:0000313" key="3">
    <source>
        <dbReference type="Proteomes" id="UP001232725"/>
    </source>
</evidence>
<keyword evidence="3" id="KW-1185">Reference proteome</keyword>
<gene>
    <name evidence="2" type="ORF">Q9R02_11430</name>
</gene>
<dbReference type="InterPro" id="IPR007037">
    <property type="entry name" value="SIP_rossman_dom"/>
</dbReference>
<dbReference type="Pfam" id="PF08021">
    <property type="entry name" value="FAD_binding_9"/>
    <property type="match status" value="1"/>
</dbReference>
<evidence type="ECO:0000259" key="1">
    <source>
        <dbReference type="PROSITE" id="PS51384"/>
    </source>
</evidence>
<dbReference type="RefSeq" id="WP_305996820.1">
    <property type="nucleotide sequence ID" value="NZ_JAVALS010000007.1"/>
</dbReference>
<sequence length="275" mass="29835">MTEAPAVRKPKPQCTLEVIRTERLSEHLVRVIVGGPGFSTFVMNDFTDRYVKIAFPRPGVSYPEPLDLAWIRENMPAAEWPVTRTYTVRSVDLQARELAIDFVVHGDEGLAGPWAARAVPGDSIVFSGPGGGYSPRDGADWHLLLGDDAALPAVAAALEALPADARGLAFLEVDAEADVLPLTVPSGVALSWCFRRGVPAGESTVLLDAVKAATFPEGTVQAFVHGERSLVKALRDELLKNRGLDRKDLSISGYWAYGRVEDQFQAEKKTEIGKI</sequence>
<dbReference type="InterPro" id="IPR013113">
    <property type="entry name" value="SIP_FAD-bd"/>
</dbReference>
<dbReference type="PANTHER" id="PTHR30157">
    <property type="entry name" value="FERRIC REDUCTASE, NADPH-DEPENDENT"/>
    <property type="match status" value="1"/>
</dbReference>
<dbReference type="InterPro" id="IPR017927">
    <property type="entry name" value="FAD-bd_FR_type"/>
</dbReference>
<evidence type="ECO:0000313" key="2">
    <source>
        <dbReference type="EMBL" id="MDP5227767.1"/>
    </source>
</evidence>
<protein>
    <submittedName>
        <fullName evidence="2">Siderophore-interacting protein</fullName>
    </submittedName>
</protein>
<dbReference type="PANTHER" id="PTHR30157:SF0">
    <property type="entry name" value="NADPH-DEPENDENT FERRIC-CHELATE REDUCTASE"/>
    <property type="match status" value="1"/>
</dbReference>
<organism evidence="2 3">
    <name type="scientific">Arthrobacter horti</name>
    <dbReference type="NCBI Taxonomy" id="3068273"/>
    <lineage>
        <taxon>Bacteria</taxon>
        <taxon>Bacillati</taxon>
        <taxon>Actinomycetota</taxon>
        <taxon>Actinomycetes</taxon>
        <taxon>Micrococcales</taxon>
        <taxon>Micrococcaceae</taxon>
        <taxon>Arthrobacter</taxon>
    </lineage>
</organism>
<dbReference type="Gene3D" id="2.40.30.10">
    <property type="entry name" value="Translation factors"/>
    <property type="match status" value="1"/>
</dbReference>